<evidence type="ECO:0000313" key="1">
    <source>
        <dbReference type="EMBL" id="SDD02959.1"/>
    </source>
</evidence>
<proteinExistence type="predicted"/>
<dbReference type="Proteomes" id="UP000199467">
    <property type="component" value="Unassembled WGS sequence"/>
</dbReference>
<sequence length="156" mass="17788">MHNDQLFSFTDFKKANNDPATSGIDYVQAVYATTPLHFDFLLHYAQLMSPAIEIVDDRAFIGELFDANRYLDLIKTTQDMDRTQYWMNLLEITGLFDNLTTEQAIALAQIISQCWNSNLLTKHGNSCGEARYICDTDSGEVFVTIARWSLADTEEQ</sequence>
<evidence type="ECO:0000313" key="2">
    <source>
        <dbReference type="Proteomes" id="UP000199467"/>
    </source>
</evidence>
<dbReference type="AlphaFoldDB" id="A0A1G6RE96"/>
<dbReference type="EMBL" id="FMZQ01000009">
    <property type="protein sequence ID" value="SDD02959.1"/>
    <property type="molecule type" value="Genomic_DNA"/>
</dbReference>
<organism evidence="1 2">
    <name type="scientific">Ectopseudomonas chengduensis</name>
    <dbReference type="NCBI Taxonomy" id="489632"/>
    <lineage>
        <taxon>Bacteria</taxon>
        <taxon>Pseudomonadati</taxon>
        <taxon>Pseudomonadota</taxon>
        <taxon>Gammaproteobacteria</taxon>
        <taxon>Pseudomonadales</taxon>
        <taxon>Pseudomonadaceae</taxon>
        <taxon>Ectopseudomonas</taxon>
    </lineage>
</organism>
<keyword evidence="2" id="KW-1185">Reference proteome</keyword>
<reference evidence="2" key="1">
    <citation type="submission" date="2016-10" db="EMBL/GenBank/DDBJ databases">
        <authorList>
            <person name="Varghese N."/>
            <person name="Submissions S."/>
        </authorList>
    </citation>
    <scope>NUCLEOTIDE SEQUENCE [LARGE SCALE GENOMIC DNA]</scope>
    <source>
        <strain evidence="2">DSM 26382</strain>
    </source>
</reference>
<name>A0A1G6RE96_9GAMM</name>
<protein>
    <submittedName>
        <fullName evidence="1">Uncharacterized protein</fullName>
    </submittedName>
</protein>
<dbReference type="RefSeq" id="WP_017677688.1">
    <property type="nucleotide sequence ID" value="NZ_FMZQ01000009.1"/>
</dbReference>
<gene>
    <name evidence="1" type="ORF">SAMN05216576_109208</name>
</gene>
<accession>A0A1G6RE96</accession>